<comment type="caution">
    <text evidence="2">The sequence shown here is derived from an EMBL/GenBank/DDBJ whole genome shotgun (WGS) entry which is preliminary data.</text>
</comment>
<keyword evidence="3" id="KW-1185">Reference proteome</keyword>
<organism evidence="2 3">
    <name type="scientific">Inhella inkyongensis</name>
    <dbReference type="NCBI Taxonomy" id="392593"/>
    <lineage>
        <taxon>Bacteria</taxon>
        <taxon>Pseudomonadati</taxon>
        <taxon>Pseudomonadota</taxon>
        <taxon>Betaproteobacteria</taxon>
        <taxon>Burkholderiales</taxon>
        <taxon>Sphaerotilaceae</taxon>
        <taxon>Inhella</taxon>
    </lineage>
</organism>
<name>A0A840SA18_9BURK</name>
<dbReference type="Gene3D" id="2.180.10.10">
    <property type="entry name" value="RHS repeat-associated core"/>
    <property type="match status" value="1"/>
</dbReference>
<proteinExistence type="predicted"/>
<dbReference type="RefSeq" id="WP_310736964.1">
    <property type="nucleotide sequence ID" value="NZ_JACHHO010000020.1"/>
</dbReference>
<evidence type="ECO:0000256" key="1">
    <source>
        <dbReference type="SAM" id="MobiDB-lite"/>
    </source>
</evidence>
<evidence type="ECO:0000313" key="3">
    <source>
        <dbReference type="Proteomes" id="UP000554837"/>
    </source>
</evidence>
<dbReference type="Proteomes" id="UP000554837">
    <property type="component" value="Unassembled WGS sequence"/>
</dbReference>
<reference evidence="2 3" key="1">
    <citation type="submission" date="2020-08" db="EMBL/GenBank/DDBJ databases">
        <title>Genomic Encyclopedia of Type Strains, Phase IV (KMG-IV): sequencing the most valuable type-strain genomes for metagenomic binning, comparative biology and taxonomic classification.</title>
        <authorList>
            <person name="Goeker M."/>
        </authorList>
    </citation>
    <scope>NUCLEOTIDE SEQUENCE [LARGE SCALE GENOMIC DNA]</scope>
    <source>
        <strain evidence="2 3">DSM 23958</strain>
    </source>
</reference>
<feature type="region of interest" description="Disordered" evidence="1">
    <location>
        <begin position="111"/>
        <end position="168"/>
    </location>
</feature>
<dbReference type="AlphaFoldDB" id="A0A840SA18"/>
<sequence length="168" mass="17357">APQPRVTPQENACNYGGWVPGRSYTQSDPIGLAGGINTYSYVGGNPVKYTDPTGLIFPALAIPWIAGGITAMDVGATVAIVGGGLAVLDRMFSSRLPSGFWPGDKGAEEWGRRNGIGKDAGRKRFHNIKGNNKGKPGSRAGDACGVNPGTGEVIDGNGEHLGDLNVGH</sequence>
<dbReference type="EMBL" id="JACHHO010000020">
    <property type="protein sequence ID" value="MBB5206482.1"/>
    <property type="molecule type" value="Genomic_DNA"/>
</dbReference>
<dbReference type="NCBIfam" id="TIGR03696">
    <property type="entry name" value="Rhs_assc_core"/>
    <property type="match status" value="1"/>
</dbReference>
<feature type="non-terminal residue" evidence="2">
    <location>
        <position position="1"/>
    </location>
</feature>
<evidence type="ECO:0000313" key="2">
    <source>
        <dbReference type="EMBL" id="MBB5206482.1"/>
    </source>
</evidence>
<gene>
    <name evidence="2" type="ORF">HNQ51_003834</name>
</gene>
<dbReference type="InterPro" id="IPR022385">
    <property type="entry name" value="Rhs_assc_core"/>
</dbReference>
<protein>
    <submittedName>
        <fullName evidence="2">Uncharacterized protein RhaS with RHS repeats</fullName>
    </submittedName>
</protein>
<accession>A0A840SA18</accession>